<dbReference type="GeneTree" id="ENSGT01030000234517"/>
<feature type="region of interest" description="Disordered" evidence="1">
    <location>
        <begin position="1"/>
        <end position="137"/>
    </location>
</feature>
<feature type="compositionally biased region" description="Polar residues" evidence="1">
    <location>
        <begin position="14"/>
        <end position="23"/>
    </location>
</feature>
<reference evidence="2" key="2">
    <citation type="submission" date="2025-08" db="UniProtKB">
        <authorList>
            <consortium name="Ensembl"/>
        </authorList>
    </citation>
    <scope>IDENTIFICATION</scope>
</reference>
<dbReference type="Ensembl" id="ENSHHUT00000085541.1">
    <property type="protein sequence ID" value="ENSHHUP00000082923.1"/>
    <property type="gene ID" value="ENSHHUG00000048159.1"/>
</dbReference>
<dbReference type="Proteomes" id="UP000314982">
    <property type="component" value="Unassembled WGS sequence"/>
</dbReference>
<feature type="compositionally biased region" description="Low complexity" evidence="1">
    <location>
        <begin position="25"/>
        <end position="41"/>
    </location>
</feature>
<reference evidence="3" key="1">
    <citation type="submission" date="2018-06" db="EMBL/GenBank/DDBJ databases">
        <title>Genome assembly of Danube salmon.</title>
        <authorList>
            <person name="Macqueen D.J."/>
            <person name="Gundappa M.K."/>
        </authorList>
    </citation>
    <scope>NUCLEOTIDE SEQUENCE [LARGE SCALE GENOMIC DNA]</scope>
</reference>
<evidence type="ECO:0000313" key="2">
    <source>
        <dbReference type="Ensembl" id="ENSHHUP00000082923.1"/>
    </source>
</evidence>
<evidence type="ECO:0000313" key="3">
    <source>
        <dbReference type="Proteomes" id="UP000314982"/>
    </source>
</evidence>
<feature type="compositionally biased region" description="Basic and acidic residues" evidence="1">
    <location>
        <begin position="91"/>
        <end position="102"/>
    </location>
</feature>
<dbReference type="AlphaFoldDB" id="A0A4W5RA76"/>
<proteinExistence type="predicted"/>
<evidence type="ECO:0000256" key="1">
    <source>
        <dbReference type="SAM" id="MobiDB-lite"/>
    </source>
</evidence>
<sequence>MSPVSADLYLQKEPATTSYSLQHCSLPQFSSSPSTSSLGRSVMHSSQDDPAKDKPRPLSSISRQQRSKAHITRTASGGAGSSRNISDPDGDFERAPDSDSTKHSTPSNSSNPSSPPSPNSPHRSQLTLDGLEHALDG</sequence>
<keyword evidence="3" id="KW-1185">Reference proteome</keyword>
<feature type="compositionally biased region" description="Basic and acidic residues" evidence="1">
    <location>
        <begin position="46"/>
        <end position="56"/>
    </location>
</feature>
<protein>
    <submittedName>
        <fullName evidence="2">Uncharacterized protein</fullName>
    </submittedName>
</protein>
<reference evidence="2" key="3">
    <citation type="submission" date="2025-09" db="UniProtKB">
        <authorList>
            <consortium name="Ensembl"/>
        </authorList>
    </citation>
    <scope>IDENTIFICATION</scope>
</reference>
<accession>A0A4W5RA76</accession>
<organism evidence="2 3">
    <name type="scientific">Hucho hucho</name>
    <name type="common">huchen</name>
    <dbReference type="NCBI Taxonomy" id="62062"/>
    <lineage>
        <taxon>Eukaryota</taxon>
        <taxon>Metazoa</taxon>
        <taxon>Chordata</taxon>
        <taxon>Craniata</taxon>
        <taxon>Vertebrata</taxon>
        <taxon>Euteleostomi</taxon>
        <taxon>Actinopterygii</taxon>
        <taxon>Neopterygii</taxon>
        <taxon>Teleostei</taxon>
        <taxon>Protacanthopterygii</taxon>
        <taxon>Salmoniformes</taxon>
        <taxon>Salmonidae</taxon>
        <taxon>Salmoninae</taxon>
        <taxon>Hucho</taxon>
    </lineage>
</organism>
<name>A0A4W5RA76_9TELE</name>